<organism evidence="2 3">
    <name type="scientific">Persicobacter psychrovividus</name>
    <dbReference type="NCBI Taxonomy" id="387638"/>
    <lineage>
        <taxon>Bacteria</taxon>
        <taxon>Pseudomonadati</taxon>
        <taxon>Bacteroidota</taxon>
        <taxon>Cytophagia</taxon>
        <taxon>Cytophagales</taxon>
        <taxon>Persicobacteraceae</taxon>
        <taxon>Persicobacter</taxon>
    </lineage>
</organism>
<evidence type="ECO:0000313" key="3">
    <source>
        <dbReference type="Proteomes" id="UP001354989"/>
    </source>
</evidence>
<keyword evidence="1" id="KW-0732">Signal</keyword>
<reference evidence="2 3" key="1">
    <citation type="submission" date="2021-12" db="EMBL/GenBank/DDBJ databases">
        <title>Genome sequencing of bacteria with rrn-lacking chromosome and rrn-plasmid.</title>
        <authorList>
            <person name="Anda M."/>
            <person name="Iwasaki W."/>
        </authorList>
    </citation>
    <scope>NUCLEOTIDE SEQUENCE [LARGE SCALE GENOMIC DNA]</scope>
    <source>
        <strain evidence="2 3">NBRC 101262</strain>
        <plasmid evidence="2 3">pPP5</plasmid>
    </source>
</reference>
<proteinExistence type="predicted"/>
<dbReference type="EMBL" id="AP025297">
    <property type="protein sequence ID" value="BDD02004.1"/>
    <property type="molecule type" value="Genomic_DNA"/>
</dbReference>
<evidence type="ECO:0000313" key="2">
    <source>
        <dbReference type="EMBL" id="BDD02004.1"/>
    </source>
</evidence>
<protein>
    <recommendedName>
        <fullName evidence="4">C-type lectin domain-containing protein</fullName>
    </recommendedName>
</protein>
<accession>A0ABM7VLZ5</accession>
<dbReference type="Gene3D" id="2.60.40.740">
    <property type="match status" value="1"/>
</dbReference>
<keyword evidence="2" id="KW-0614">Plasmid</keyword>
<evidence type="ECO:0008006" key="4">
    <source>
        <dbReference type="Google" id="ProtNLM"/>
    </source>
</evidence>
<feature type="chain" id="PRO_5046372074" description="C-type lectin domain-containing protein" evidence="1">
    <location>
        <begin position="30"/>
        <end position="452"/>
    </location>
</feature>
<evidence type="ECO:0000256" key="1">
    <source>
        <dbReference type="SAM" id="SignalP"/>
    </source>
</evidence>
<name>A0ABM7VLZ5_9BACT</name>
<keyword evidence="3" id="KW-1185">Reference proteome</keyword>
<sequence>MLNMSTQRIFSAMMAMVLSVAFLSSCSESEDNAQVFPKPVIVAEDGEAFKGFESTFDIQVNAQGKVASIAATAEGGEVEVANIEGLNETSATADLKFTAETEGTATITIMAKDGADQMTEETITITVAAEPTAVVLTEVKAVPVTADAPGKIMLKVEGGVTPYTYYLNDEEKTMEDLADLQAGDYTVKVMDAIGQEVMETVEIEDLSAEVTMVDMDGNVYKTALYEGYYWTTTDVIALTDRDGTSLPTPEVINVTLDAGEVTVDNEVAVNAGNTFETIDQKVFDVNVSFKDVEGNMHEVTTRSYTLSAADKLCPEGWTFPVKSNVGGTWEKTCTWVPASEAAWSGYAWTGVASELSPILELDDPAFFVGQKEKNSEIEKGKDYWVSGNGAKNIWAGYMEGSDPAKTTPGGNFMNIGGNGNGNQMFFDNTGTYNYQGTNPTMTGNCRCVKKAN</sequence>
<geneLocation type="plasmid" evidence="2 3">
    <name>pPP5</name>
</geneLocation>
<gene>
    <name evidence="2" type="ORF">PEPS_42840</name>
</gene>
<feature type="signal peptide" evidence="1">
    <location>
        <begin position="1"/>
        <end position="29"/>
    </location>
</feature>
<dbReference type="Proteomes" id="UP001354989">
    <property type="component" value="Plasmid pPP5"/>
</dbReference>